<dbReference type="VEuPathDB" id="VectorBase:BGLAX_032061"/>
<evidence type="ECO:0000313" key="3">
    <source>
        <dbReference type="Proteomes" id="UP000076420"/>
    </source>
</evidence>
<dbReference type="AlphaFoldDB" id="A0A2C9L724"/>
<dbReference type="VEuPathDB" id="VectorBase:BGLB027641"/>
<dbReference type="OrthoDB" id="6159964at2759"/>
<dbReference type="KEGG" id="bgt:106063152"/>
<evidence type="ECO:0000256" key="1">
    <source>
        <dbReference type="SAM" id="MobiDB-lite"/>
    </source>
</evidence>
<organism evidence="2 3">
    <name type="scientific">Biomphalaria glabrata</name>
    <name type="common">Bloodfluke planorb</name>
    <name type="synonym">Freshwater snail</name>
    <dbReference type="NCBI Taxonomy" id="6526"/>
    <lineage>
        <taxon>Eukaryota</taxon>
        <taxon>Metazoa</taxon>
        <taxon>Spiralia</taxon>
        <taxon>Lophotrochozoa</taxon>
        <taxon>Mollusca</taxon>
        <taxon>Gastropoda</taxon>
        <taxon>Heterobranchia</taxon>
        <taxon>Euthyneura</taxon>
        <taxon>Panpulmonata</taxon>
        <taxon>Hygrophila</taxon>
        <taxon>Lymnaeoidea</taxon>
        <taxon>Planorbidae</taxon>
        <taxon>Biomphalaria</taxon>
    </lineage>
</organism>
<feature type="compositionally biased region" description="Basic and acidic residues" evidence="1">
    <location>
        <begin position="52"/>
        <end position="73"/>
    </location>
</feature>
<feature type="region of interest" description="Disordered" evidence="1">
    <location>
        <begin position="48"/>
        <end position="81"/>
    </location>
</feature>
<sequence length="127" mass="14839">SSLLNLDVDNYDHCYNADYVSKEEDKPVYESFKESEFEEISREPCALPVEVDNTKNKDPLDDKDNEVNYEKESMVTSERNSTTVVVCNQHTTNIFHNDNSRHNLDIDNYDHCYNADYVGKEEDKPVY</sequence>
<name>A0A2C9L724_BIOGL</name>
<proteinExistence type="predicted"/>
<accession>A0A2C9L724</accession>
<protein>
    <submittedName>
        <fullName evidence="2">Uncharacterized protein</fullName>
    </submittedName>
</protein>
<evidence type="ECO:0000313" key="2">
    <source>
        <dbReference type="EnsemblMetazoa" id="BGLB027641-PA"/>
    </source>
</evidence>
<dbReference type="Proteomes" id="UP000076420">
    <property type="component" value="Unassembled WGS sequence"/>
</dbReference>
<reference evidence="2" key="1">
    <citation type="submission" date="2020-05" db="UniProtKB">
        <authorList>
            <consortium name="EnsemblMetazoa"/>
        </authorList>
    </citation>
    <scope>IDENTIFICATION</scope>
    <source>
        <strain evidence="2">BB02</strain>
    </source>
</reference>
<dbReference type="EnsemblMetazoa" id="BGLB027641-RA">
    <property type="protein sequence ID" value="BGLB027641-PA"/>
    <property type="gene ID" value="BGLB027641"/>
</dbReference>
<gene>
    <name evidence="2" type="primary">106063152</name>
</gene>